<evidence type="ECO:0000256" key="4">
    <source>
        <dbReference type="ARBA" id="ARBA00022490"/>
    </source>
</evidence>
<protein>
    <recommendedName>
        <fullName evidence="16">RDD domain-containing protein</fullName>
    </recommendedName>
</protein>
<dbReference type="GO" id="GO:0016020">
    <property type="term" value="C:membrane"/>
    <property type="evidence" value="ECO:0007669"/>
    <property type="project" value="UniProtKB-SubCell"/>
</dbReference>
<dbReference type="PANTHER" id="PTHR45783:SF3">
    <property type="entry name" value="KINESIN LIGHT CHAIN"/>
    <property type="match status" value="1"/>
</dbReference>
<reference evidence="17 18" key="1">
    <citation type="submission" date="2016-07" db="EMBL/GenBank/DDBJ databases">
        <title>Draft genome of Scalindua rubra, obtained from a brine-seawater interface in the Red Sea, sheds light on salt adaptation in anammox bacteria.</title>
        <authorList>
            <person name="Speth D.R."/>
            <person name="Lagkouvardos I."/>
            <person name="Wang Y."/>
            <person name="Qian P.-Y."/>
            <person name="Dutilh B.E."/>
            <person name="Jetten M.S."/>
        </authorList>
    </citation>
    <scope>NUCLEOTIDE SEQUENCE [LARGE SCALE GENOMIC DNA]</scope>
    <source>
        <strain evidence="17">BSI-1</strain>
    </source>
</reference>
<evidence type="ECO:0000256" key="5">
    <source>
        <dbReference type="ARBA" id="ARBA00022692"/>
    </source>
</evidence>
<evidence type="ECO:0000256" key="14">
    <source>
        <dbReference type="PROSITE-ProRule" id="PRU00339"/>
    </source>
</evidence>
<keyword evidence="9 15" id="KW-1133">Transmembrane helix</keyword>
<accession>A0A1E3XCR1</accession>
<evidence type="ECO:0000256" key="15">
    <source>
        <dbReference type="SAM" id="Phobius"/>
    </source>
</evidence>
<evidence type="ECO:0000256" key="3">
    <source>
        <dbReference type="ARBA" id="ARBA00009622"/>
    </source>
</evidence>
<dbReference type="PATRIC" id="fig|1872076.5.peg.1749"/>
<evidence type="ECO:0000313" key="17">
    <source>
        <dbReference type="EMBL" id="ODS33390.1"/>
    </source>
</evidence>
<dbReference type="InterPro" id="IPR002151">
    <property type="entry name" value="Kinesin_light"/>
</dbReference>
<evidence type="ECO:0000256" key="13">
    <source>
        <dbReference type="ARBA" id="ARBA00023212"/>
    </source>
</evidence>
<dbReference type="GO" id="GO:0005874">
    <property type="term" value="C:microtubule"/>
    <property type="evidence" value="ECO:0007669"/>
    <property type="project" value="UniProtKB-KW"/>
</dbReference>
<evidence type="ECO:0000256" key="7">
    <source>
        <dbReference type="ARBA" id="ARBA00022737"/>
    </source>
</evidence>
<feature type="domain" description="RDD" evidence="16">
    <location>
        <begin position="11"/>
        <end position="142"/>
    </location>
</feature>
<sequence length="336" mass="38457">MECTVYIRKDYGGFWRRIFADSIDAIPLGLAWGAVTEIFKRIIEIYKYSAMTDLFIVSIIILILDIVIFLAYMVGFKVFMGETPGYWSLGIKTVAINGAAVTVKQIVIRAISSFFSLLAFGLGFFWITIDKNKQAWQDKIAGTYVVRSRAMPVRTIEIPRRGLIRTGLFALQFSTPFVLIFIVVSIIVIMVMLKIEDSFSKLQMAINEKVHGPDHPDVARSLNRLARLYESRRKYDEAQPLYNRALAIREKALGSDHPDVAEPLENLARLYHFQGKYAEAETLYKRALAVWEKVRPDHPGVATVLENMAKLYKKTGREGEAERLEERAKRIRLKNR</sequence>
<evidence type="ECO:0000256" key="12">
    <source>
        <dbReference type="ARBA" id="ARBA00023175"/>
    </source>
</evidence>
<dbReference type="GO" id="GO:0005871">
    <property type="term" value="C:kinesin complex"/>
    <property type="evidence" value="ECO:0007669"/>
    <property type="project" value="InterPro"/>
</dbReference>
<dbReference type="SMART" id="SM00028">
    <property type="entry name" value="TPR"/>
    <property type="match status" value="3"/>
</dbReference>
<feature type="transmembrane region" description="Helical" evidence="15">
    <location>
        <begin position="54"/>
        <end position="74"/>
    </location>
</feature>
<comment type="caution">
    <text evidence="17">The sequence shown here is derived from an EMBL/GenBank/DDBJ whole genome shotgun (WGS) entry which is preliminary data.</text>
</comment>
<dbReference type="Pfam" id="PF13424">
    <property type="entry name" value="TPR_12"/>
    <property type="match status" value="2"/>
</dbReference>
<dbReference type="InterPro" id="IPR019734">
    <property type="entry name" value="TPR_rpt"/>
</dbReference>
<evidence type="ECO:0000313" key="18">
    <source>
        <dbReference type="Proteomes" id="UP000094056"/>
    </source>
</evidence>
<comment type="subcellular location">
    <subcellularLocation>
        <location evidence="2">Cytoplasm</location>
        <location evidence="2">Cytoskeleton</location>
    </subcellularLocation>
    <subcellularLocation>
        <location evidence="1">Membrane</location>
        <topology evidence="1">Multi-pass membrane protein</topology>
    </subcellularLocation>
</comment>
<dbReference type="Gene3D" id="1.25.40.10">
    <property type="entry name" value="Tetratricopeptide repeat domain"/>
    <property type="match status" value="1"/>
</dbReference>
<keyword evidence="13" id="KW-0206">Cytoskeleton</keyword>
<evidence type="ECO:0000256" key="8">
    <source>
        <dbReference type="ARBA" id="ARBA00022803"/>
    </source>
</evidence>
<dbReference type="PANTHER" id="PTHR45783">
    <property type="entry name" value="KINESIN LIGHT CHAIN"/>
    <property type="match status" value="1"/>
</dbReference>
<dbReference type="EMBL" id="MAYW01000030">
    <property type="protein sequence ID" value="ODS33390.1"/>
    <property type="molecule type" value="Genomic_DNA"/>
</dbReference>
<dbReference type="Pfam" id="PF06271">
    <property type="entry name" value="RDD"/>
    <property type="match status" value="1"/>
</dbReference>
<evidence type="ECO:0000256" key="1">
    <source>
        <dbReference type="ARBA" id="ARBA00004141"/>
    </source>
</evidence>
<dbReference type="Proteomes" id="UP000094056">
    <property type="component" value="Unassembled WGS sequence"/>
</dbReference>
<name>A0A1E3XCR1_9BACT</name>
<dbReference type="GO" id="GO:0007018">
    <property type="term" value="P:microtubule-based movement"/>
    <property type="evidence" value="ECO:0007669"/>
    <property type="project" value="TreeGrafter"/>
</dbReference>
<evidence type="ECO:0000256" key="9">
    <source>
        <dbReference type="ARBA" id="ARBA00022989"/>
    </source>
</evidence>
<dbReference type="AlphaFoldDB" id="A0A1E3XCR1"/>
<keyword evidence="6" id="KW-0493">Microtubule</keyword>
<keyword evidence="12" id="KW-0505">Motor protein</keyword>
<feature type="repeat" description="TPR" evidence="14">
    <location>
        <begin position="219"/>
        <end position="252"/>
    </location>
</feature>
<evidence type="ECO:0000256" key="10">
    <source>
        <dbReference type="ARBA" id="ARBA00023054"/>
    </source>
</evidence>
<feature type="transmembrane region" description="Helical" evidence="15">
    <location>
        <begin position="169"/>
        <end position="193"/>
    </location>
</feature>
<comment type="similarity">
    <text evidence="3">Belongs to the kinesin light chain family.</text>
</comment>
<keyword evidence="7" id="KW-0677">Repeat</keyword>
<proteinExistence type="inferred from homology"/>
<keyword evidence="11 15" id="KW-0472">Membrane</keyword>
<feature type="transmembrane region" description="Helical" evidence="15">
    <location>
        <begin position="110"/>
        <end position="129"/>
    </location>
</feature>
<evidence type="ECO:0000256" key="6">
    <source>
        <dbReference type="ARBA" id="ARBA00022701"/>
    </source>
</evidence>
<dbReference type="GO" id="GO:0005737">
    <property type="term" value="C:cytoplasm"/>
    <property type="evidence" value="ECO:0007669"/>
    <property type="project" value="TreeGrafter"/>
</dbReference>
<keyword evidence="5 15" id="KW-0812">Transmembrane</keyword>
<dbReference type="PROSITE" id="PS50005">
    <property type="entry name" value="TPR"/>
    <property type="match status" value="1"/>
</dbReference>
<dbReference type="InterPro" id="IPR010432">
    <property type="entry name" value="RDD"/>
</dbReference>
<keyword evidence="10" id="KW-0175">Coiled coil</keyword>
<keyword evidence="4" id="KW-0963">Cytoplasm</keyword>
<evidence type="ECO:0000256" key="11">
    <source>
        <dbReference type="ARBA" id="ARBA00023136"/>
    </source>
</evidence>
<keyword evidence="8 14" id="KW-0802">TPR repeat</keyword>
<organism evidence="17 18">
    <name type="scientific">Candidatus Scalindua rubra</name>
    <dbReference type="NCBI Taxonomy" id="1872076"/>
    <lineage>
        <taxon>Bacteria</taxon>
        <taxon>Pseudomonadati</taxon>
        <taxon>Planctomycetota</taxon>
        <taxon>Candidatus Brocadiia</taxon>
        <taxon>Candidatus Brocadiales</taxon>
        <taxon>Candidatus Scalinduaceae</taxon>
        <taxon>Candidatus Scalindua</taxon>
    </lineage>
</organism>
<dbReference type="InterPro" id="IPR011990">
    <property type="entry name" value="TPR-like_helical_dom_sf"/>
</dbReference>
<dbReference type="SUPFAM" id="SSF48452">
    <property type="entry name" value="TPR-like"/>
    <property type="match status" value="1"/>
</dbReference>
<evidence type="ECO:0000259" key="16">
    <source>
        <dbReference type="Pfam" id="PF06271"/>
    </source>
</evidence>
<dbReference type="GO" id="GO:0019894">
    <property type="term" value="F:kinesin binding"/>
    <property type="evidence" value="ECO:0007669"/>
    <property type="project" value="TreeGrafter"/>
</dbReference>
<evidence type="ECO:0000256" key="2">
    <source>
        <dbReference type="ARBA" id="ARBA00004245"/>
    </source>
</evidence>
<gene>
    <name evidence="17" type="ORF">SCARUB_01499</name>
</gene>
<dbReference type="PRINTS" id="PR00381">
    <property type="entry name" value="KINESINLIGHT"/>
</dbReference>